<name>X6MH70_RETFI</name>
<proteinExistence type="predicted"/>
<evidence type="ECO:0000313" key="2">
    <source>
        <dbReference type="EMBL" id="ETO13244.1"/>
    </source>
</evidence>
<feature type="transmembrane region" description="Helical" evidence="1">
    <location>
        <begin position="51"/>
        <end position="71"/>
    </location>
</feature>
<sequence>MSSKKKKKKKTKQIIEFSRSDPTKSAANISYSNFFCRLKVARKWRYYFDHVLIYCTLFSLSTLCAFAMSPIDDLPNRLSMLVSHTLSFFSCFVQFLEFTTLVCNHKGFIFTLVLTMVAFQFVVDSKMPDVPYLTHLDIYVRSVFFFMFFVAIQTCFLSWCDTGTPSSQHKMHRIDRITFWVGLGWLITFHIIWVTHARRVMAYERSKLKMRGQDLKGEVKEGGDLVLGLLHTANVFSEADVYDSWSKYIQLARPVSGEDILEKAGMTEEEKQVHSKEYEEALVIMKQGVVKVDHFENIYRLEPKIEGIPNLRQTEGFWIFGCGQPTVFALAKIFSEFKNHLTHNIRLGGTLSIDDVNTLQNELANVVRIKNEKNHGLFEYHKDTYALLPADRKDMVLTEPVRGPDTVKTLVEMYAEQNTNSFPVKLERLPVNDERAPDAEDIDTLVDRVRNYTDNKTAIVFNCQMGKGRTTVGMICSCLIKKQCGEFVENMTSKYTTIWPNATPLVSSEEAKDNAQYLQHISTNTKPEDEKQSEHKLSEIDMRNGNYTLVKKLVETLTNNYKLDGEKIKSEVDDIINRNQHLQNMRVCIYSTKLWYVFICFLIYFFYFLPITTQKIIIAIVRYDRETMERRAYWKEISGYFLERYLVLIAFNAYLHESAKNDFNTKYSEWIQSHADLLNILTVKSFDWD</sequence>
<feature type="transmembrane region" description="Helical" evidence="1">
    <location>
        <begin position="138"/>
        <end position="157"/>
    </location>
</feature>
<keyword evidence="1" id="KW-0472">Membrane</keyword>
<feature type="transmembrane region" description="Helical" evidence="1">
    <location>
        <begin position="77"/>
        <end position="95"/>
    </location>
</feature>
<gene>
    <name evidence="2" type="ORF">RFI_24133</name>
</gene>
<evidence type="ECO:0000256" key="1">
    <source>
        <dbReference type="SAM" id="Phobius"/>
    </source>
</evidence>
<dbReference type="EMBL" id="ASPP01020724">
    <property type="protein sequence ID" value="ETO13244.1"/>
    <property type="molecule type" value="Genomic_DNA"/>
</dbReference>
<keyword evidence="3" id="KW-1185">Reference proteome</keyword>
<dbReference type="GO" id="GO:0016020">
    <property type="term" value="C:membrane"/>
    <property type="evidence" value="ECO:0007669"/>
    <property type="project" value="InterPro"/>
</dbReference>
<dbReference type="Pfam" id="PF14566">
    <property type="entry name" value="PTPlike_phytase"/>
    <property type="match status" value="1"/>
</dbReference>
<feature type="transmembrane region" description="Helical" evidence="1">
    <location>
        <begin position="594"/>
        <end position="621"/>
    </location>
</feature>
<reference evidence="2 3" key="1">
    <citation type="journal article" date="2013" name="Curr. Biol.">
        <title>The Genome of the Foraminiferan Reticulomyxa filosa.</title>
        <authorList>
            <person name="Glockner G."/>
            <person name="Hulsmann N."/>
            <person name="Schleicher M."/>
            <person name="Noegel A.A."/>
            <person name="Eichinger L."/>
            <person name="Gallinger C."/>
            <person name="Pawlowski J."/>
            <person name="Sierra R."/>
            <person name="Euteneuer U."/>
            <person name="Pillet L."/>
            <person name="Moustafa A."/>
            <person name="Platzer M."/>
            <person name="Groth M."/>
            <person name="Szafranski K."/>
            <person name="Schliwa M."/>
        </authorList>
    </citation>
    <scope>NUCLEOTIDE SEQUENCE [LARGE SCALE GENOMIC DNA]</scope>
</reference>
<dbReference type="AlphaFoldDB" id="X6MH70"/>
<dbReference type="Gene3D" id="3.90.190.10">
    <property type="entry name" value="Protein tyrosine phosphatase superfamily"/>
    <property type="match status" value="2"/>
</dbReference>
<dbReference type="OrthoDB" id="66369at2759"/>
<evidence type="ECO:0000313" key="3">
    <source>
        <dbReference type="Proteomes" id="UP000023152"/>
    </source>
</evidence>
<dbReference type="SUPFAM" id="SSF52799">
    <property type="entry name" value="(Phosphotyrosine protein) phosphatases II"/>
    <property type="match status" value="1"/>
</dbReference>
<dbReference type="PANTHER" id="PTHR23339">
    <property type="entry name" value="TYROSINE SPECIFIC PROTEIN PHOSPHATASE AND DUAL SPECIFICITY PROTEIN PHOSPHATASE"/>
    <property type="match status" value="1"/>
</dbReference>
<evidence type="ECO:0008006" key="4">
    <source>
        <dbReference type="Google" id="ProtNLM"/>
    </source>
</evidence>
<dbReference type="InterPro" id="IPR038050">
    <property type="entry name" value="Neuro_actylchol_rec"/>
</dbReference>
<organism evidence="2 3">
    <name type="scientific">Reticulomyxa filosa</name>
    <dbReference type="NCBI Taxonomy" id="46433"/>
    <lineage>
        <taxon>Eukaryota</taxon>
        <taxon>Sar</taxon>
        <taxon>Rhizaria</taxon>
        <taxon>Retaria</taxon>
        <taxon>Foraminifera</taxon>
        <taxon>Monothalamids</taxon>
        <taxon>Reticulomyxidae</taxon>
        <taxon>Reticulomyxa</taxon>
    </lineage>
</organism>
<dbReference type="InterPro" id="IPR029021">
    <property type="entry name" value="Prot-tyrosine_phosphatase-like"/>
</dbReference>
<comment type="caution">
    <text evidence="2">The sequence shown here is derived from an EMBL/GenBank/DDBJ whole genome shotgun (WGS) entry which is preliminary data.</text>
</comment>
<feature type="transmembrane region" description="Helical" evidence="1">
    <location>
        <begin position="177"/>
        <end position="196"/>
    </location>
</feature>
<dbReference type="SUPFAM" id="SSF90112">
    <property type="entry name" value="Neurotransmitter-gated ion-channel transmembrane pore"/>
    <property type="match status" value="1"/>
</dbReference>
<dbReference type="GO" id="GO:0006811">
    <property type="term" value="P:monoatomic ion transport"/>
    <property type="evidence" value="ECO:0007669"/>
    <property type="project" value="InterPro"/>
</dbReference>
<dbReference type="SMART" id="SM01301">
    <property type="entry name" value="PTPlike_phytase"/>
    <property type="match status" value="1"/>
</dbReference>
<dbReference type="InterPro" id="IPR036719">
    <property type="entry name" value="Neuro-gated_channel_TM_sf"/>
</dbReference>
<keyword evidence="1" id="KW-0812">Transmembrane</keyword>
<keyword evidence="1" id="KW-1133">Transmembrane helix</keyword>
<dbReference type="Gene3D" id="1.20.58.390">
    <property type="entry name" value="Neurotransmitter-gated ion-channel transmembrane domain"/>
    <property type="match status" value="1"/>
</dbReference>
<accession>X6MH70</accession>
<feature type="transmembrane region" description="Helical" evidence="1">
    <location>
        <begin position="107"/>
        <end position="123"/>
    </location>
</feature>
<protein>
    <recommendedName>
        <fullName evidence="4">Tyrosine specific protein phosphatases domain-containing protein</fullName>
    </recommendedName>
</protein>
<dbReference type="InterPro" id="IPR050561">
    <property type="entry name" value="PTP"/>
</dbReference>
<dbReference type="Proteomes" id="UP000023152">
    <property type="component" value="Unassembled WGS sequence"/>
</dbReference>